<dbReference type="InterPro" id="IPR022409">
    <property type="entry name" value="PKD/Chitinase_dom"/>
</dbReference>
<dbReference type="GO" id="GO:0006816">
    <property type="term" value="P:calcium ion transport"/>
    <property type="evidence" value="ECO:0007669"/>
    <property type="project" value="TreeGrafter"/>
</dbReference>
<evidence type="ECO:0000313" key="8">
    <source>
        <dbReference type="Proteomes" id="UP001319200"/>
    </source>
</evidence>
<dbReference type="CDD" id="cd00146">
    <property type="entry name" value="PKD"/>
    <property type="match status" value="5"/>
</dbReference>
<organism evidence="7 8">
    <name type="scientific">Chryseosolibacter histidini</name>
    <dbReference type="NCBI Taxonomy" id="2782349"/>
    <lineage>
        <taxon>Bacteria</taxon>
        <taxon>Pseudomonadati</taxon>
        <taxon>Bacteroidota</taxon>
        <taxon>Cytophagia</taxon>
        <taxon>Cytophagales</taxon>
        <taxon>Chryseotaleaceae</taxon>
        <taxon>Chryseosolibacter</taxon>
    </lineage>
</organism>
<comment type="subcellular location">
    <subcellularLocation>
        <location evidence="1">Membrane</location>
        <topology evidence="1">Multi-pass membrane protein</topology>
    </subcellularLocation>
</comment>
<evidence type="ECO:0000259" key="6">
    <source>
        <dbReference type="PROSITE" id="PS50093"/>
    </source>
</evidence>
<sequence>MQNIQIPNLTIGATEYEWDFCSDDFSATPQATVILNSNLLFRTRAIRIVKEQNNWFGFTIDQASSPNRLIRFEFGNSLSNTPSIQDMGNPSNMLNGAYDFRMHKQNGVWYALVANTGGNNILRLTFSSGLQAAPAVQNLGTFSTPNSIFLISHNGSLLAFVGSVSDITRLNFGNSILNTPTTASFAVTGGNNIRGIAITRECDKWFGLVTSYSNGKVFWMDFGNDLLSTPSTGELAITMSPAYNFPASVVINEDGGEYFAFIQSAVGPLYRISFGQSITDKAGTGTNLGNLGISNENFAQEWVRDGSTWFGFSIDLSNRRLARITLPVTCAAVTPTSTDAVPEIRYTTEGTYQITLRAVNADQAVHTVRKTITITANTSPDIDFTTGNVCAGHDVNFTSQNTSGDIATYNWDFGDMASSSGAGTSHQYASAGDYTIDLHVTASNGCENTASHQVTIYNQPAAVFNTPPGQLCTNSQITFTNNTTDNFDGLLSYQWYVNNDPVSTTRDLEYTFLTTGSKTIKLKTSIPGCFDEDDITTNVQAGPTVDFSISGICEGTATQFTSIIGEAVSSRSWDFDDGGSSSQPDPSHLFTAPGTYTVSLTALSPSGCNNTKTKSVVIRSGPAVDFSVNPPPQSCSNTQTPFTNLTPDPTDSDIVLWQWSFDDPASPSSSEAKSPSHNFVNAGIYNVTLTAITDFGCSRSLQKPISIAQSPSVAVSHSLACNNHAVNFTSTGNNILTYYWEMGTSYYEVPNPVHTFSTPGDHLVKLVVKGTNACETTHNKTVSIPVPLVPDFSVSKNCVGTDAIFTDITTGADVVTQRTWDFGGLGTATSSPALFRFTATGNKNVRLNVTGQSGCSYTAIKTVSVATPPVAGFTATPETGASPLSVQFTNTSTNAAQYAWTFGDGMGMSTQASPAYVFQQTGEFVSTLTATSIEGCESRMSKTIRSVTPQPDVDLRTITMSENADGTLKVIITLQNNGNTFLKDLPVYVDISGNVTLREMVQGPIAPAALYNVVLSYGLAPGNVTFLCATADLQNDFAPQGNRICTELNEKTSFISPYPNPAKDILNVEWVAPGKTAVSFMLVDAFGKKMLENNVLSADGLNHFQLDVSGLQSGIYLLVFSDGGVVKTQKVLISAEN</sequence>
<dbReference type="Pfam" id="PF00801">
    <property type="entry name" value="PKD"/>
    <property type="match status" value="1"/>
</dbReference>
<dbReference type="InterPro" id="IPR000601">
    <property type="entry name" value="PKD_dom"/>
</dbReference>
<dbReference type="SUPFAM" id="SSF101898">
    <property type="entry name" value="NHL repeat"/>
    <property type="match status" value="1"/>
</dbReference>
<proteinExistence type="predicted"/>
<dbReference type="PANTHER" id="PTHR46730:SF4">
    <property type="entry name" value="POLYCYSTIC KIDNEY DISEASE PROTEIN 1-LIKE 1"/>
    <property type="match status" value="1"/>
</dbReference>
<evidence type="ECO:0000256" key="1">
    <source>
        <dbReference type="ARBA" id="ARBA00004141"/>
    </source>
</evidence>
<evidence type="ECO:0000256" key="2">
    <source>
        <dbReference type="ARBA" id="ARBA00022692"/>
    </source>
</evidence>
<dbReference type="SUPFAM" id="SSF49299">
    <property type="entry name" value="PKD domain"/>
    <property type="match status" value="8"/>
</dbReference>
<evidence type="ECO:0000256" key="5">
    <source>
        <dbReference type="ARBA" id="ARBA00023136"/>
    </source>
</evidence>
<dbReference type="InterPro" id="IPR013783">
    <property type="entry name" value="Ig-like_fold"/>
</dbReference>
<comment type="caution">
    <text evidence="7">The sequence shown here is derived from an EMBL/GenBank/DDBJ whole genome shotgun (WGS) entry which is preliminary data.</text>
</comment>
<dbReference type="Gene3D" id="2.60.40.10">
    <property type="entry name" value="Immunoglobulins"/>
    <property type="match status" value="7"/>
</dbReference>
<protein>
    <submittedName>
        <fullName evidence="7">PKD domain-containing protein</fullName>
    </submittedName>
</protein>
<name>A0AAP2DHK1_9BACT</name>
<dbReference type="InterPro" id="IPR035986">
    <property type="entry name" value="PKD_dom_sf"/>
</dbReference>
<evidence type="ECO:0000313" key="7">
    <source>
        <dbReference type="EMBL" id="MBT1696496.1"/>
    </source>
</evidence>
<dbReference type="Pfam" id="PF18962">
    <property type="entry name" value="Por_Secre_tail"/>
    <property type="match status" value="1"/>
</dbReference>
<dbReference type="EMBL" id="JAHESF010000005">
    <property type="protein sequence ID" value="MBT1696496.1"/>
    <property type="molecule type" value="Genomic_DNA"/>
</dbReference>
<accession>A0AAP2DHK1</accession>
<dbReference type="GO" id="GO:0005261">
    <property type="term" value="F:monoatomic cation channel activity"/>
    <property type="evidence" value="ECO:0007669"/>
    <property type="project" value="TreeGrafter"/>
</dbReference>
<evidence type="ECO:0000256" key="3">
    <source>
        <dbReference type="ARBA" id="ARBA00022737"/>
    </source>
</evidence>
<dbReference type="AlphaFoldDB" id="A0AAP2DHK1"/>
<keyword evidence="8" id="KW-1185">Reference proteome</keyword>
<dbReference type="NCBIfam" id="TIGR04183">
    <property type="entry name" value="Por_Secre_tail"/>
    <property type="match status" value="1"/>
</dbReference>
<reference evidence="7 8" key="1">
    <citation type="submission" date="2021-05" db="EMBL/GenBank/DDBJ databases">
        <title>A Polyphasic approach of four new species of the genus Ohtaekwangia: Ohtaekwangia histidinii sp. nov., Ohtaekwangia cretensis sp. nov., Ohtaekwangia indiensis sp. nov., Ohtaekwangia reichenbachii sp. nov. from diverse environment.</title>
        <authorList>
            <person name="Octaviana S."/>
        </authorList>
    </citation>
    <scope>NUCLEOTIDE SEQUENCE [LARGE SCALE GENOMIC DNA]</scope>
    <source>
        <strain evidence="7 8">PWU4</strain>
    </source>
</reference>
<gene>
    <name evidence="7" type="ORF">KK083_06395</name>
</gene>
<dbReference type="Proteomes" id="UP001319200">
    <property type="component" value="Unassembled WGS sequence"/>
</dbReference>
<evidence type="ECO:0000256" key="4">
    <source>
        <dbReference type="ARBA" id="ARBA00022989"/>
    </source>
</evidence>
<dbReference type="PANTHER" id="PTHR46730">
    <property type="entry name" value="POLYCYSTIN-1"/>
    <property type="match status" value="1"/>
</dbReference>
<dbReference type="GO" id="GO:0005886">
    <property type="term" value="C:plasma membrane"/>
    <property type="evidence" value="ECO:0007669"/>
    <property type="project" value="TreeGrafter"/>
</dbReference>
<dbReference type="PROSITE" id="PS50093">
    <property type="entry name" value="PKD"/>
    <property type="match status" value="5"/>
</dbReference>
<feature type="domain" description="PKD" evidence="6">
    <location>
        <begin position="729"/>
        <end position="791"/>
    </location>
</feature>
<dbReference type="SMART" id="SM00089">
    <property type="entry name" value="PKD"/>
    <property type="match status" value="7"/>
</dbReference>
<feature type="domain" description="PKD" evidence="6">
    <location>
        <begin position="889"/>
        <end position="944"/>
    </location>
</feature>
<dbReference type="InterPro" id="IPR026444">
    <property type="entry name" value="Secre_tail"/>
</dbReference>
<keyword evidence="3" id="KW-0677">Repeat</keyword>
<feature type="domain" description="PKD" evidence="6">
    <location>
        <begin position="391"/>
        <end position="456"/>
    </location>
</feature>
<keyword evidence="5" id="KW-0472">Membrane</keyword>
<feature type="domain" description="PKD" evidence="6">
    <location>
        <begin position="650"/>
        <end position="707"/>
    </location>
</feature>
<keyword evidence="4" id="KW-1133">Transmembrane helix</keyword>
<keyword evidence="2" id="KW-0812">Transmembrane</keyword>
<dbReference type="RefSeq" id="WP_254161780.1">
    <property type="nucleotide sequence ID" value="NZ_JAHESF010000005.1"/>
</dbReference>
<dbReference type="Pfam" id="PF18911">
    <property type="entry name" value="PKD_4"/>
    <property type="match status" value="4"/>
</dbReference>
<feature type="domain" description="PKD" evidence="6">
    <location>
        <begin position="565"/>
        <end position="618"/>
    </location>
</feature>